<sequence length="412" mass="46070">MARRAETALSPREQLEVLRRGAAEIVTEDELLRKLERSVRTGRPLRVKLGLDPTAPDLHLGHTVVLRKLRQFQDLGHQVVLIIGDFTGRIGDPTGKSVTRPQLTEEQVRENARTYAEQLGRILDMERTELTFNDRWLGAMTFADVVRLAAKYTVARMLERDDFAQRYREGRPIAIHEFLYPLAQAYDSVAVRADVELGGTDQKFNLLVGREIQREYGQEPQVALLMPLLEGTDGRDKMSKSLGNYIGIAEPPGEMFGKTMSIPDPLIVKYMVLATDLDMDEIRRLERGMAEGTVNPRDAKLRLAHALVRMYHGKAAADAAQEEFLRVFSRHELPAAMPEVTLPAPRLDAVRLLRVAGMAPSNSEARRLIEQGAVRLDGRRITDPHAALAPADGAVLQVGKRRFARLRLPGGA</sequence>
<dbReference type="RefSeq" id="WP_318751309.1">
    <property type="nucleotide sequence ID" value="NZ_CP132508.1"/>
</dbReference>
<proteinExistence type="inferred from homology"/>
<keyword evidence="3 9" id="KW-0547">Nucleotide-binding</keyword>
<keyword evidence="4 9" id="KW-0067">ATP-binding</keyword>
<dbReference type="Gene3D" id="1.10.240.10">
    <property type="entry name" value="Tyrosyl-Transfer RNA Synthetase"/>
    <property type="match status" value="1"/>
</dbReference>
<dbReference type="Gene3D" id="3.10.290.10">
    <property type="entry name" value="RNA-binding S4 domain"/>
    <property type="match status" value="1"/>
</dbReference>
<comment type="subcellular location">
    <subcellularLocation>
        <location evidence="9">Cytoplasm</location>
    </subcellularLocation>
</comment>
<evidence type="ECO:0000313" key="12">
    <source>
        <dbReference type="EMBL" id="WPD19849.1"/>
    </source>
</evidence>
<dbReference type="CDD" id="cd00165">
    <property type="entry name" value="S4"/>
    <property type="match status" value="1"/>
</dbReference>
<keyword evidence="7 9" id="KW-0030">Aminoacyl-tRNA synthetase</keyword>
<evidence type="ECO:0000256" key="9">
    <source>
        <dbReference type="HAMAP-Rule" id="MF_02007"/>
    </source>
</evidence>
<evidence type="ECO:0000256" key="4">
    <source>
        <dbReference type="ARBA" id="ARBA00022840"/>
    </source>
</evidence>
<dbReference type="InterPro" id="IPR036986">
    <property type="entry name" value="S4_RNA-bd_sf"/>
</dbReference>
<feature type="domain" description="RNA-binding S4" evidence="11">
    <location>
        <begin position="345"/>
        <end position="409"/>
    </location>
</feature>
<dbReference type="Pfam" id="PF01479">
    <property type="entry name" value="S4"/>
    <property type="match status" value="1"/>
</dbReference>
<dbReference type="EMBL" id="CP132508">
    <property type="protein sequence ID" value="WPD19849.1"/>
    <property type="molecule type" value="Genomic_DNA"/>
</dbReference>
<dbReference type="Proteomes" id="UP001304683">
    <property type="component" value="Chromosome"/>
</dbReference>
<protein>
    <recommendedName>
        <fullName evidence="9">Tyrosine--tRNA ligase</fullName>
        <ecNumber evidence="9">6.1.1.1</ecNumber>
    </recommendedName>
    <alternativeName>
        <fullName evidence="9">Tyrosyl-tRNA synthetase</fullName>
        <shortName evidence="9">TyrRS</shortName>
    </alternativeName>
</protein>
<feature type="binding site" evidence="9">
    <location>
        <position position="240"/>
    </location>
    <ligand>
        <name>ATP</name>
        <dbReference type="ChEBI" id="CHEBI:30616"/>
    </ligand>
</feature>
<evidence type="ECO:0000256" key="8">
    <source>
        <dbReference type="ARBA" id="ARBA00048248"/>
    </source>
</evidence>
<evidence type="ECO:0000256" key="1">
    <source>
        <dbReference type="ARBA" id="ARBA00022490"/>
    </source>
</evidence>
<dbReference type="InterPro" id="IPR024108">
    <property type="entry name" value="Tyr-tRNA-ligase_bac_2"/>
</dbReference>
<evidence type="ECO:0000256" key="2">
    <source>
        <dbReference type="ARBA" id="ARBA00022598"/>
    </source>
</evidence>
<dbReference type="SUPFAM" id="SSF55174">
    <property type="entry name" value="Alpha-L RNA-binding motif"/>
    <property type="match status" value="1"/>
</dbReference>
<dbReference type="Gene3D" id="3.40.50.620">
    <property type="entry name" value="HUPs"/>
    <property type="match status" value="1"/>
</dbReference>
<dbReference type="SUPFAM" id="SSF52374">
    <property type="entry name" value="Nucleotidylyl transferase"/>
    <property type="match status" value="1"/>
</dbReference>
<dbReference type="InterPro" id="IPR024088">
    <property type="entry name" value="Tyr-tRNA-ligase_bac-type"/>
</dbReference>
<comment type="subunit">
    <text evidence="9">Homodimer.</text>
</comment>
<evidence type="ECO:0000256" key="7">
    <source>
        <dbReference type="ARBA" id="ARBA00023146"/>
    </source>
</evidence>
<keyword evidence="2 9" id="KW-0436">Ligase</keyword>
<dbReference type="GO" id="GO:0004831">
    <property type="term" value="F:tyrosine-tRNA ligase activity"/>
    <property type="evidence" value="ECO:0007669"/>
    <property type="project" value="UniProtKB-EC"/>
</dbReference>
<organism evidence="12 13">
    <name type="scientific">Thermaerobacter composti</name>
    <dbReference type="NCBI Taxonomy" id="554949"/>
    <lineage>
        <taxon>Bacteria</taxon>
        <taxon>Bacillati</taxon>
        <taxon>Bacillota</taxon>
        <taxon>Clostridia</taxon>
        <taxon>Eubacteriales</taxon>
        <taxon>Clostridiales Family XVII. Incertae Sedis</taxon>
        <taxon>Thermaerobacter</taxon>
    </lineage>
</organism>
<name>A0ABZ0QRD4_9FIRM</name>
<dbReference type="PRINTS" id="PR01040">
    <property type="entry name" value="TRNASYNTHTYR"/>
</dbReference>
<dbReference type="EC" id="6.1.1.1" evidence="9"/>
<dbReference type="PANTHER" id="PTHR11766">
    <property type="entry name" value="TYROSYL-TRNA SYNTHETASE"/>
    <property type="match status" value="1"/>
</dbReference>
<dbReference type="InterPro" id="IPR002942">
    <property type="entry name" value="S4_RNA-bd"/>
</dbReference>
<comment type="function">
    <text evidence="9">Catalyzes the attachment of tyrosine to tRNA(Tyr) in a two-step reaction: tyrosine is first activated by ATP to form Tyr-AMP and then transferred to the acceptor end of tRNA(Tyr).</text>
</comment>
<feature type="short sequence motif" description="'KMSKS' region" evidence="9">
    <location>
        <begin position="237"/>
        <end position="241"/>
    </location>
</feature>
<evidence type="ECO:0000313" key="13">
    <source>
        <dbReference type="Proteomes" id="UP001304683"/>
    </source>
</evidence>
<keyword evidence="6 9" id="KW-0648">Protein biosynthesis</keyword>
<evidence type="ECO:0000256" key="5">
    <source>
        <dbReference type="ARBA" id="ARBA00022884"/>
    </source>
</evidence>
<gene>
    <name evidence="9 12" type="primary">tyrS</name>
    <name evidence="12" type="ORF">Q5761_04135</name>
</gene>
<dbReference type="InterPro" id="IPR002305">
    <property type="entry name" value="aa-tRNA-synth_Ic"/>
</dbReference>
<keyword evidence="13" id="KW-1185">Reference proteome</keyword>
<keyword evidence="5 10" id="KW-0694">RNA-binding</keyword>
<dbReference type="CDD" id="cd00805">
    <property type="entry name" value="TyrRS_core"/>
    <property type="match status" value="1"/>
</dbReference>
<dbReference type="NCBIfam" id="TIGR00234">
    <property type="entry name" value="tyrS"/>
    <property type="match status" value="1"/>
</dbReference>
<dbReference type="Pfam" id="PF00579">
    <property type="entry name" value="tRNA-synt_1b"/>
    <property type="match status" value="1"/>
</dbReference>
<keyword evidence="1 9" id="KW-0963">Cytoplasm</keyword>
<dbReference type="HAMAP" id="MF_02007">
    <property type="entry name" value="Tyr_tRNA_synth_type2"/>
    <property type="match status" value="1"/>
</dbReference>
<evidence type="ECO:0000256" key="10">
    <source>
        <dbReference type="PROSITE-ProRule" id="PRU00182"/>
    </source>
</evidence>
<comment type="catalytic activity">
    <reaction evidence="8 9">
        <text>tRNA(Tyr) + L-tyrosine + ATP = L-tyrosyl-tRNA(Tyr) + AMP + diphosphate + H(+)</text>
        <dbReference type="Rhea" id="RHEA:10220"/>
        <dbReference type="Rhea" id="RHEA-COMP:9706"/>
        <dbReference type="Rhea" id="RHEA-COMP:9707"/>
        <dbReference type="ChEBI" id="CHEBI:15378"/>
        <dbReference type="ChEBI" id="CHEBI:30616"/>
        <dbReference type="ChEBI" id="CHEBI:33019"/>
        <dbReference type="ChEBI" id="CHEBI:58315"/>
        <dbReference type="ChEBI" id="CHEBI:78442"/>
        <dbReference type="ChEBI" id="CHEBI:78536"/>
        <dbReference type="ChEBI" id="CHEBI:456215"/>
        <dbReference type="EC" id="6.1.1.1"/>
    </reaction>
</comment>
<dbReference type="PROSITE" id="PS50889">
    <property type="entry name" value="S4"/>
    <property type="match status" value="1"/>
</dbReference>
<dbReference type="PROSITE" id="PS00178">
    <property type="entry name" value="AA_TRNA_LIGASE_I"/>
    <property type="match status" value="1"/>
</dbReference>
<dbReference type="InterPro" id="IPR001412">
    <property type="entry name" value="aa-tRNA-synth_I_CS"/>
</dbReference>
<evidence type="ECO:0000256" key="6">
    <source>
        <dbReference type="ARBA" id="ARBA00022917"/>
    </source>
</evidence>
<accession>A0ABZ0QRD4</accession>
<feature type="short sequence motif" description="'HIGH' region" evidence="9">
    <location>
        <begin position="53"/>
        <end position="62"/>
    </location>
</feature>
<evidence type="ECO:0000259" key="11">
    <source>
        <dbReference type="SMART" id="SM00363"/>
    </source>
</evidence>
<reference evidence="12 13" key="1">
    <citation type="submission" date="2023-08" db="EMBL/GenBank/DDBJ databases">
        <title>Genome sequence of Thermaerobacter compostii strain Ins1, a spore-forming filamentous bacterium isolated from a deep geothermal reservoir.</title>
        <authorList>
            <person name="Bregnard D."/>
            <person name="Gonzalez D."/>
            <person name="Junier P."/>
        </authorList>
    </citation>
    <scope>NUCLEOTIDE SEQUENCE [LARGE SCALE GENOMIC DNA]</scope>
    <source>
        <strain evidence="12 13">Ins1</strain>
    </source>
</reference>
<dbReference type="PANTHER" id="PTHR11766:SF1">
    <property type="entry name" value="TYROSINE--TRNA LIGASE"/>
    <property type="match status" value="1"/>
</dbReference>
<dbReference type="InterPro" id="IPR014729">
    <property type="entry name" value="Rossmann-like_a/b/a_fold"/>
</dbReference>
<dbReference type="SMART" id="SM00363">
    <property type="entry name" value="S4"/>
    <property type="match status" value="1"/>
</dbReference>
<dbReference type="InterPro" id="IPR002307">
    <property type="entry name" value="Tyr-tRNA-ligase"/>
</dbReference>
<comment type="similarity">
    <text evidence="9">Belongs to the class-I aminoacyl-tRNA synthetase family. TyrS type 2 subfamily.</text>
</comment>
<evidence type="ECO:0000256" key="3">
    <source>
        <dbReference type="ARBA" id="ARBA00022741"/>
    </source>
</evidence>